<name>A0AAP4EB78_PAEPO</name>
<keyword evidence="1" id="KW-0472">Membrane</keyword>
<protein>
    <submittedName>
        <fullName evidence="2">Uncharacterized protein</fullName>
    </submittedName>
</protein>
<feature type="transmembrane region" description="Helical" evidence="1">
    <location>
        <begin position="6"/>
        <end position="26"/>
    </location>
</feature>
<proteinExistence type="predicted"/>
<evidence type="ECO:0000313" key="2">
    <source>
        <dbReference type="EMBL" id="MDH2331699.1"/>
    </source>
</evidence>
<evidence type="ECO:0000313" key="3">
    <source>
        <dbReference type="Proteomes" id="UP001229409"/>
    </source>
</evidence>
<reference evidence="2" key="1">
    <citation type="submission" date="2023-04" db="EMBL/GenBank/DDBJ databases">
        <title>Uncovering the Secrets of Slow-Growing Bacteria in Tropical Savanna Soil through Cultivation and Genomic Analysis.</title>
        <authorList>
            <person name="Goncalves O.S."/>
            <person name="Santana M.F."/>
        </authorList>
    </citation>
    <scope>NUCLEOTIDE SEQUENCE</scope>
    <source>
        <strain evidence="2">ANTI</strain>
    </source>
</reference>
<evidence type="ECO:0000256" key="1">
    <source>
        <dbReference type="SAM" id="Phobius"/>
    </source>
</evidence>
<dbReference type="RefSeq" id="WP_167348632.1">
    <property type="nucleotide sequence ID" value="NZ_CP011420.1"/>
</dbReference>
<organism evidence="2 3">
    <name type="scientific">Paenibacillus polymyxa</name>
    <name type="common">Bacillus polymyxa</name>
    <dbReference type="NCBI Taxonomy" id="1406"/>
    <lineage>
        <taxon>Bacteria</taxon>
        <taxon>Bacillati</taxon>
        <taxon>Bacillota</taxon>
        <taxon>Bacilli</taxon>
        <taxon>Bacillales</taxon>
        <taxon>Paenibacillaceae</taxon>
        <taxon>Paenibacillus</taxon>
    </lineage>
</organism>
<sequence>MWAIEGISCIIILIIMYFMISSLAHSPLVQKLTARMFEDFNRDFDVDPWKENEKP</sequence>
<dbReference type="AlphaFoldDB" id="A0AAP4EB78"/>
<keyword evidence="1" id="KW-1133">Transmembrane helix</keyword>
<comment type="caution">
    <text evidence="2">The sequence shown here is derived from an EMBL/GenBank/DDBJ whole genome shotgun (WGS) entry which is preliminary data.</text>
</comment>
<gene>
    <name evidence="2" type="ORF">QDS18_12565</name>
</gene>
<accession>A0AAP4EB78</accession>
<dbReference type="Proteomes" id="UP001229409">
    <property type="component" value="Unassembled WGS sequence"/>
</dbReference>
<dbReference type="EMBL" id="JARVWT010000004">
    <property type="protein sequence ID" value="MDH2331699.1"/>
    <property type="molecule type" value="Genomic_DNA"/>
</dbReference>
<keyword evidence="1" id="KW-0812">Transmembrane</keyword>